<name>A0A9K3DCA3_9EUKA</name>
<evidence type="ECO:0000313" key="3">
    <source>
        <dbReference type="EMBL" id="GIQ91253.1"/>
    </source>
</evidence>
<keyword evidence="2" id="KW-1133">Transmembrane helix</keyword>
<dbReference type="AlphaFoldDB" id="A0A9K3DCA3"/>
<dbReference type="EMBL" id="BDIP01007402">
    <property type="protein sequence ID" value="GIQ91253.1"/>
    <property type="molecule type" value="Genomic_DNA"/>
</dbReference>
<keyword evidence="2" id="KW-0472">Membrane</keyword>
<feature type="transmembrane region" description="Helical" evidence="2">
    <location>
        <begin position="12"/>
        <end position="38"/>
    </location>
</feature>
<feature type="non-terminal residue" evidence="3">
    <location>
        <position position="1"/>
    </location>
</feature>
<sequence>SGGPGIGKWTRLIVLCLLVVFIPVVIWAYAFMFAGLGWSTAGVLQAAKIVAQGENDFTVTIDTIEITEAATFDGDVEMTGTTTVSTIVSELDTEEVTPSFPEGISWGYTVPTDATVSAKAFASDTVSTAAGSRYSHWTAPGSDASSPDGQVGKGVGSGSGSAIGGTGRLGHPALYTGPSEGASAGGSGGSGGVYSGKGAAGSSGGSGGYSTKAGGEETGYAFYRGPDMDDERKTLLINVSGVTSMWLQPTGFVTANGQ</sequence>
<keyword evidence="4" id="KW-1185">Reference proteome</keyword>
<proteinExistence type="predicted"/>
<feature type="non-terminal residue" evidence="3">
    <location>
        <position position="258"/>
    </location>
</feature>
<feature type="region of interest" description="Disordered" evidence="1">
    <location>
        <begin position="138"/>
        <end position="188"/>
    </location>
</feature>
<accession>A0A9K3DCA3</accession>
<evidence type="ECO:0000256" key="1">
    <source>
        <dbReference type="SAM" id="MobiDB-lite"/>
    </source>
</evidence>
<evidence type="ECO:0000313" key="4">
    <source>
        <dbReference type="Proteomes" id="UP000265618"/>
    </source>
</evidence>
<organism evidence="3 4">
    <name type="scientific">Kipferlia bialata</name>
    <dbReference type="NCBI Taxonomy" id="797122"/>
    <lineage>
        <taxon>Eukaryota</taxon>
        <taxon>Metamonada</taxon>
        <taxon>Carpediemonas-like organisms</taxon>
        <taxon>Kipferlia</taxon>
    </lineage>
</organism>
<dbReference type="Proteomes" id="UP000265618">
    <property type="component" value="Unassembled WGS sequence"/>
</dbReference>
<gene>
    <name evidence="3" type="ORF">KIPB_014421</name>
</gene>
<comment type="caution">
    <text evidence="3">The sequence shown here is derived from an EMBL/GenBank/DDBJ whole genome shotgun (WGS) entry which is preliminary data.</text>
</comment>
<evidence type="ECO:0000256" key="2">
    <source>
        <dbReference type="SAM" id="Phobius"/>
    </source>
</evidence>
<reference evidence="3 4" key="1">
    <citation type="journal article" date="2018" name="PLoS ONE">
        <title>The draft genome of Kipferlia bialata reveals reductive genome evolution in fornicate parasites.</title>
        <authorList>
            <person name="Tanifuji G."/>
            <person name="Takabayashi S."/>
            <person name="Kume K."/>
            <person name="Takagi M."/>
            <person name="Nakayama T."/>
            <person name="Kamikawa R."/>
            <person name="Inagaki Y."/>
            <person name="Hashimoto T."/>
        </authorList>
    </citation>
    <scope>NUCLEOTIDE SEQUENCE [LARGE SCALE GENOMIC DNA]</scope>
    <source>
        <strain evidence="3">NY0173</strain>
    </source>
</reference>
<protein>
    <submittedName>
        <fullName evidence="3">Uncharacterized protein</fullName>
    </submittedName>
</protein>
<keyword evidence="2" id="KW-0812">Transmembrane</keyword>
<feature type="compositionally biased region" description="Gly residues" evidence="1">
    <location>
        <begin position="151"/>
        <end position="168"/>
    </location>
</feature>